<comment type="caution">
    <text evidence="1">The sequence shown here is derived from an EMBL/GenBank/DDBJ whole genome shotgun (WGS) entry which is preliminary data.</text>
</comment>
<sequence length="124" mass="14439">MGIADVARYRVQQENGKGIDRRLGIREKLKDTDEEPQVIDRPSEYSKNSSEMTVALEQNILPENIKDNYNVRNTSNTLKRKLNEDNIDEKLLENATLLFNESNDIIKRLESYLKIADWPFLVDI</sequence>
<evidence type="ECO:0000313" key="2">
    <source>
        <dbReference type="Proteomes" id="UP000789572"/>
    </source>
</evidence>
<gene>
    <name evidence="1" type="ORF">POCULU_LOCUS9094</name>
</gene>
<protein>
    <submittedName>
        <fullName evidence="1">7257_t:CDS:1</fullName>
    </submittedName>
</protein>
<dbReference type="AlphaFoldDB" id="A0A9N9GUD9"/>
<proteinExistence type="predicted"/>
<dbReference type="EMBL" id="CAJVPJ010003095">
    <property type="protein sequence ID" value="CAG8634794.1"/>
    <property type="molecule type" value="Genomic_DNA"/>
</dbReference>
<accession>A0A9N9GUD9</accession>
<organism evidence="1 2">
    <name type="scientific">Paraglomus occultum</name>
    <dbReference type="NCBI Taxonomy" id="144539"/>
    <lineage>
        <taxon>Eukaryota</taxon>
        <taxon>Fungi</taxon>
        <taxon>Fungi incertae sedis</taxon>
        <taxon>Mucoromycota</taxon>
        <taxon>Glomeromycotina</taxon>
        <taxon>Glomeromycetes</taxon>
        <taxon>Paraglomerales</taxon>
        <taxon>Paraglomeraceae</taxon>
        <taxon>Paraglomus</taxon>
    </lineage>
</organism>
<name>A0A9N9GUD9_9GLOM</name>
<keyword evidence="2" id="KW-1185">Reference proteome</keyword>
<dbReference type="Proteomes" id="UP000789572">
    <property type="component" value="Unassembled WGS sequence"/>
</dbReference>
<reference evidence="1" key="1">
    <citation type="submission" date="2021-06" db="EMBL/GenBank/DDBJ databases">
        <authorList>
            <person name="Kallberg Y."/>
            <person name="Tangrot J."/>
            <person name="Rosling A."/>
        </authorList>
    </citation>
    <scope>NUCLEOTIDE SEQUENCE</scope>
    <source>
        <strain evidence="1">IA702</strain>
    </source>
</reference>
<evidence type="ECO:0000313" key="1">
    <source>
        <dbReference type="EMBL" id="CAG8634794.1"/>
    </source>
</evidence>